<proteinExistence type="inferred from homology"/>
<dbReference type="Proteomes" id="UP000275408">
    <property type="component" value="Unassembled WGS sequence"/>
</dbReference>
<evidence type="ECO:0000313" key="10">
    <source>
        <dbReference type="Proteomes" id="UP000275408"/>
    </source>
</evidence>
<dbReference type="Gene3D" id="1.20.120.20">
    <property type="entry name" value="Apolipoprotein"/>
    <property type="match status" value="1"/>
</dbReference>
<comment type="caution">
    <text evidence="9">The sequence shown here is derived from an EMBL/GenBank/DDBJ whole genome shotgun (WGS) entry which is preliminary data.</text>
</comment>
<dbReference type="GO" id="GO:0038023">
    <property type="term" value="F:signaling receptor activity"/>
    <property type="evidence" value="ECO:0007669"/>
    <property type="project" value="TreeGrafter"/>
</dbReference>
<evidence type="ECO:0000256" key="3">
    <source>
        <dbReference type="ARBA" id="ARBA00022692"/>
    </source>
</evidence>
<organism evidence="9 10">
    <name type="scientific">Pocillopora damicornis</name>
    <name type="common">Cauliflower coral</name>
    <name type="synonym">Millepora damicornis</name>
    <dbReference type="NCBI Taxonomy" id="46731"/>
    <lineage>
        <taxon>Eukaryota</taxon>
        <taxon>Metazoa</taxon>
        <taxon>Cnidaria</taxon>
        <taxon>Anthozoa</taxon>
        <taxon>Hexacorallia</taxon>
        <taxon>Scleractinia</taxon>
        <taxon>Astrocoeniina</taxon>
        <taxon>Pocilloporidae</taxon>
        <taxon>Pocillopora</taxon>
    </lineage>
</organism>
<reference evidence="9 10" key="1">
    <citation type="journal article" date="2018" name="Sci. Rep.">
        <title>Comparative analysis of the Pocillopora damicornis genome highlights role of immune system in coral evolution.</title>
        <authorList>
            <person name="Cunning R."/>
            <person name="Bay R.A."/>
            <person name="Gillette P."/>
            <person name="Baker A.C."/>
            <person name="Traylor-Knowles N."/>
        </authorList>
    </citation>
    <scope>NUCLEOTIDE SEQUENCE [LARGE SCALE GENOMIC DNA]</scope>
    <source>
        <strain evidence="9">RSMAS</strain>
        <tissue evidence="9">Whole animal</tissue>
    </source>
</reference>
<evidence type="ECO:0000256" key="6">
    <source>
        <dbReference type="PIRSR" id="PIRSR604254-1"/>
    </source>
</evidence>
<feature type="compositionally biased region" description="Acidic residues" evidence="7">
    <location>
        <begin position="40"/>
        <end position="50"/>
    </location>
</feature>
<dbReference type="OrthoDB" id="5585746at2759"/>
<feature type="transmembrane region" description="Helical" evidence="8">
    <location>
        <begin position="414"/>
        <end position="433"/>
    </location>
</feature>
<keyword evidence="6" id="KW-0479">Metal-binding</keyword>
<evidence type="ECO:0000256" key="2">
    <source>
        <dbReference type="ARBA" id="ARBA00007018"/>
    </source>
</evidence>
<feature type="region of interest" description="Disordered" evidence="7">
    <location>
        <begin position="1"/>
        <end position="132"/>
    </location>
</feature>
<sequence length="548" mass="62581">MAELRRRRPKMSEVEFVDKKHDENSGKMSEITETTHELVEETEGLGEEDSLLTLEPQTEDKTSLELPSVDVTVEGKDTENEEENVRSEETDALGEEDQERATLIEKRKEVCDDDDSAEVDKVDDEEQDDDDNIEDETVTCSLLGLEQAKLTLEKQEFLFLEEFIVKGEENLHVMFQTVKGNVQDTAVRIKGNMHDAAEKMHDNMHEAAEKVHVMIKSTKDNMSDAAERVQEILKTAKDNVQESMHDAADKAERISKKAIELARSGWYLLAHIELPEWLRDNDFLSHHHRPPMPSFRSCFKSIFKVHSETGNIWTHLIGFVAFICITIYMFLRPITNTNPFPKDWQEKLVFGAFFTGAILCLGFSWIFHTVYCHSITVSKIFSRLDYSGIALLIMGSFIPPLYYGFYCSRILKIIYMSLILTLGILCMIVSLWSKFSTPKYRVLRAGLFLTFGCSGIVPAIHFIVAYGVTLAHRQASVGWMALMGTLYIIGAIMYATRVPERFFPGKCDIWFQSHQIFHVLVVAAALVHLYGICQMAYYRFDQGAVCEK</sequence>
<dbReference type="PANTHER" id="PTHR20855:SF52">
    <property type="entry name" value="ADIPONECTIN RECEPTOR PROTEIN"/>
    <property type="match status" value="1"/>
</dbReference>
<feature type="transmembrane region" description="Helical" evidence="8">
    <location>
        <begin position="351"/>
        <end position="372"/>
    </location>
</feature>
<keyword evidence="5 8" id="KW-0472">Membrane</keyword>
<feature type="transmembrane region" description="Helical" evidence="8">
    <location>
        <begin position="384"/>
        <end position="402"/>
    </location>
</feature>
<evidence type="ECO:0000256" key="5">
    <source>
        <dbReference type="ARBA" id="ARBA00023136"/>
    </source>
</evidence>
<dbReference type="GO" id="GO:0033211">
    <property type="term" value="P:adiponectin-activated signaling pathway"/>
    <property type="evidence" value="ECO:0007669"/>
    <property type="project" value="TreeGrafter"/>
</dbReference>
<dbReference type="Pfam" id="PF05811">
    <property type="entry name" value="DUF842"/>
    <property type="match status" value="1"/>
</dbReference>
<feature type="transmembrane region" description="Helical" evidence="8">
    <location>
        <begin position="516"/>
        <end position="538"/>
    </location>
</feature>
<evidence type="ECO:0000313" key="9">
    <source>
        <dbReference type="EMBL" id="RMX46111.1"/>
    </source>
</evidence>
<feature type="compositionally biased region" description="Basic and acidic residues" evidence="7">
    <location>
        <begin position="73"/>
        <end position="89"/>
    </location>
</feature>
<feature type="binding site" evidence="6">
    <location>
        <position position="368"/>
    </location>
    <ligand>
        <name>Zn(2+)</name>
        <dbReference type="ChEBI" id="CHEBI:29105"/>
    </ligand>
</feature>
<evidence type="ECO:0000256" key="8">
    <source>
        <dbReference type="SAM" id="Phobius"/>
    </source>
</evidence>
<dbReference type="AlphaFoldDB" id="A0A3M6TXP5"/>
<dbReference type="Pfam" id="PF03006">
    <property type="entry name" value="HlyIII"/>
    <property type="match status" value="1"/>
</dbReference>
<gene>
    <name evidence="9" type="ORF">pdam_00009359</name>
</gene>
<feature type="transmembrane region" description="Helical" evidence="8">
    <location>
        <begin position="312"/>
        <end position="331"/>
    </location>
</feature>
<keyword evidence="4 8" id="KW-1133">Transmembrane helix</keyword>
<feature type="compositionally biased region" description="Basic and acidic residues" evidence="7">
    <location>
        <begin position="10"/>
        <end position="25"/>
    </location>
</feature>
<comment type="similarity">
    <text evidence="2">Belongs to the ADIPOR family.</text>
</comment>
<dbReference type="PANTHER" id="PTHR20855">
    <property type="entry name" value="ADIPOR/PROGESTIN RECEPTOR-RELATED"/>
    <property type="match status" value="1"/>
</dbReference>
<dbReference type="GO" id="GO:0005886">
    <property type="term" value="C:plasma membrane"/>
    <property type="evidence" value="ECO:0007669"/>
    <property type="project" value="TreeGrafter"/>
</dbReference>
<feature type="transmembrane region" description="Helical" evidence="8">
    <location>
        <begin position="445"/>
        <end position="471"/>
    </location>
</feature>
<feature type="transmembrane region" description="Helical" evidence="8">
    <location>
        <begin position="477"/>
        <end position="495"/>
    </location>
</feature>
<dbReference type="GO" id="GO:0046872">
    <property type="term" value="F:metal ion binding"/>
    <property type="evidence" value="ECO:0007669"/>
    <property type="project" value="UniProtKB-KW"/>
</dbReference>
<keyword evidence="10" id="KW-1185">Reference proteome</keyword>
<dbReference type="InterPro" id="IPR004254">
    <property type="entry name" value="AdipoR/HlyIII-related"/>
</dbReference>
<accession>A0A3M6TXP5</accession>
<protein>
    <submittedName>
        <fullName evidence="9">Uncharacterized protein</fullName>
    </submittedName>
</protein>
<evidence type="ECO:0000256" key="1">
    <source>
        <dbReference type="ARBA" id="ARBA00004141"/>
    </source>
</evidence>
<feature type="compositionally biased region" description="Acidic residues" evidence="7">
    <location>
        <begin position="111"/>
        <end position="132"/>
    </location>
</feature>
<evidence type="ECO:0000256" key="4">
    <source>
        <dbReference type="ARBA" id="ARBA00022989"/>
    </source>
</evidence>
<name>A0A3M6TXP5_POCDA</name>
<comment type="subcellular location">
    <subcellularLocation>
        <location evidence="1">Membrane</location>
        <topology evidence="1">Multi-pass membrane protein</topology>
    </subcellularLocation>
</comment>
<keyword evidence="6" id="KW-0862">Zinc</keyword>
<keyword evidence="3 8" id="KW-0812">Transmembrane</keyword>
<dbReference type="InterPro" id="IPR008560">
    <property type="entry name" value="DUF842_euk"/>
</dbReference>
<feature type="compositionally biased region" description="Basic and acidic residues" evidence="7">
    <location>
        <begin position="99"/>
        <end position="110"/>
    </location>
</feature>
<feature type="binding site" evidence="6">
    <location>
        <position position="514"/>
    </location>
    <ligand>
        <name>Zn(2+)</name>
        <dbReference type="ChEBI" id="CHEBI:29105"/>
    </ligand>
</feature>
<dbReference type="EMBL" id="RCHS01002732">
    <property type="protein sequence ID" value="RMX46111.1"/>
    <property type="molecule type" value="Genomic_DNA"/>
</dbReference>
<feature type="binding site" evidence="6">
    <location>
        <position position="518"/>
    </location>
    <ligand>
        <name>Zn(2+)</name>
        <dbReference type="ChEBI" id="CHEBI:29105"/>
    </ligand>
</feature>
<evidence type="ECO:0000256" key="7">
    <source>
        <dbReference type="SAM" id="MobiDB-lite"/>
    </source>
</evidence>